<dbReference type="RefSeq" id="WP_157820730.1">
    <property type="nucleotide sequence ID" value="NZ_CP049055.1"/>
</dbReference>
<dbReference type="Proteomes" id="UP000501926">
    <property type="component" value="Chromosome"/>
</dbReference>
<feature type="domain" description="Schlafen AlbA-2" evidence="1">
    <location>
        <begin position="15"/>
        <end position="119"/>
    </location>
</feature>
<gene>
    <name evidence="2" type="primary">recG</name>
    <name evidence="4" type="synonym">recG_5</name>
    <name evidence="3" type="ORF">KsCSTR_29120</name>
    <name evidence="4" type="ORF">KSMBR1_3753</name>
    <name evidence="2" type="ORF">kuste4624</name>
</gene>
<reference evidence="3 6" key="5">
    <citation type="submission" date="2020-02" db="EMBL/GenBank/DDBJ databases">
        <title>Newly sequenced genome of strain CSTR1 showed variability in Candidatus Kuenenia stuttgartiensis genomes.</title>
        <authorList>
            <person name="Ding C."/>
            <person name="Adrian L."/>
        </authorList>
    </citation>
    <scope>NUCLEOTIDE SEQUENCE [LARGE SCALE GENOMIC DNA]</scope>
    <source>
        <strain evidence="3 6">CSTR1</strain>
    </source>
</reference>
<evidence type="ECO:0000313" key="6">
    <source>
        <dbReference type="Proteomes" id="UP000501926"/>
    </source>
</evidence>
<dbReference type="OrthoDB" id="9810282at2"/>
<dbReference type="EC" id="3.6.1.-" evidence="2 3"/>
<dbReference type="InterPro" id="IPR038461">
    <property type="entry name" value="Schlafen_AlbA_2_dom_sf"/>
</dbReference>
<proteinExistence type="predicted"/>
<sequence length="212" mass="24050">MTDADKINILIKEGEGLTVEFKERYTPKIDRDIVAFANSKGGLLLLGIDDRGKVVGEKLTNKMKAEINAIARNCDPSIHIKKIHQEGNIVVVEVAEGDEKPYGSSSGYYRRLDAVTQKMTHREVRSLFRETDNISFEDIPCRDLSLKDISLMKVKSFLREANMSYKVSKANLASFLTSLSIYRKDKINNTGALMFSSKVEKFIPRRKHLCIF</sequence>
<dbReference type="EMBL" id="CT573071">
    <property type="protein sequence ID" value="CAJ75386.1"/>
    <property type="molecule type" value="Genomic_DNA"/>
</dbReference>
<dbReference type="Proteomes" id="UP000221734">
    <property type="component" value="Chromosome Kuenenia_stuttgartiensis_MBR1"/>
</dbReference>
<keyword evidence="2" id="KW-0378">Hydrolase</keyword>
<dbReference type="InterPro" id="IPR007421">
    <property type="entry name" value="Schlafen_AlbA_2_dom"/>
</dbReference>
<dbReference type="AlphaFoldDB" id="Q1Q5V1"/>
<dbReference type="KEGG" id="kst:KSMBR1_3753"/>
<dbReference type="GO" id="GO:0016787">
    <property type="term" value="F:hydrolase activity"/>
    <property type="evidence" value="ECO:0007669"/>
    <property type="project" value="UniProtKB-KW"/>
</dbReference>
<reference evidence="4" key="3">
    <citation type="submission" date="2017-10" db="EMBL/GenBank/DDBJ databases">
        <authorList>
            <person name="Banno H."/>
            <person name="Chua N.-H."/>
        </authorList>
    </citation>
    <scope>NUCLEOTIDE SEQUENCE [LARGE SCALE GENOMIC DNA]</scope>
    <source>
        <strain evidence="4">Kuenenia_mbr1_ru-nijmegen</strain>
    </source>
</reference>
<keyword evidence="5" id="KW-1185">Reference proteome</keyword>
<keyword evidence="2" id="KW-0547">Nucleotide-binding</keyword>
<keyword evidence="2" id="KW-0347">Helicase</keyword>
<keyword evidence="2" id="KW-0067">ATP-binding</keyword>
<evidence type="ECO:0000313" key="3">
    <source>
        <dbReference type="EMBL" id="QII12291.1"/>
    </source>
</evidence>
<protein>
    <submittedName>
        <fullName evidence="3">ATP-dependent DNA helicase RecG-like protein</fullName>
        <ecNumber evidence="2 3">3.6.1.-</ecNumber>
    </submittedName>
    <submittedName>
        <fullName evidence="2">Strongly similar to ATP-dependent DNA helicase RecG</fullName>
    </submittedName>
</protein>
<evidence type="ECO:0000259" key="1">
    <source>
        <dbReference type="Pfam" id="PF04326"/>
    </source>
</evidence>
<dbReference type="PANTHER" id="PTHR30595">
    <property type="entry name" value="GLPR-RELATED TRANSCRIPTIONAL REPRESSOR"/>
    <property type="match status" value="1"/>
</dbReference>
<name>Q1Q5V1_KUEST</name>
<evidence type="ECO:0000313" key="2">
    <source>
        <dbReference type="EMBL" id="CAJ75386.1"/>
    </source>
</evidence>
<dbReference type="Pfam" id="PF04326">
    <property type="entry name" value="SLFN_AlbA_2"/>
    <property type="match status" value="1"/>
</dbReference>
<dbReference type="PANTHER" id="PTHR30595:SF6">
    <property type="entry name" value="SCHLAFEN ALBA-2 DOMAIN-CONTAINING PROTEIN"/>
    <property type="match status" value="1"/>
</dbReference>
<accession>Q1Q5V1</accession>
<evidence type="ECO:0000313" key="4">
    <source>
        <dbReference type="EMBL" id="SOH06226.1"/>
    </source>
</evidence>
<dbReference type="GO" id="GO:0004386">
    <property type="term" value="F:helicase activity"/>
    <property type="evidence" value="ECO:0007669"/>
    <property type="project" value="UniProtKB-KW"/>
</dbReference>
<dbReference type="EMBL" id="LT934425">
    <property type="protein sequence ID" value="SOH06226.1"/>
    <property type="molecule type" value="Genomic_DNA"/>
</dbReference>
<reference evidence="5" key="4">
    <citation type="submission" date="2017-10" db="EMBL/GenBank/DDBJ databases">
        <authorList>
            <person name="Frank J."/>
        </authorList>
    </citation>
    <scope>NUCLEOTIDE SEQUENCE [LARGE SCALE GENOMIC DNA]</scope>
</reference>
<dbReference type="Gene3D" id="3.30.950.30">
    <property type="entry name" value="Schlafen, AAA domain"/>
    <property type="match status" value="1"/>
</dbReference>
<organism evidence="2">
    <name type="scientific">Kuenenia stuttgartiensis</name>
    <dbReference type="NCBI Taxonomy" id="174633"/>
    <lineage>
        <taxon>Bacteria</taxon>
        <taxon>Pseudomonadati</taxon>
        <taxon>Planctomycetota</taxon>
        <taxon>Candidatus Brocadiia</taxon>
        <taxon>Candidatus Brocadiales</taxon>
        <taxon>Candidatus Brocadiaceae</taxon>
        <taxon>Candidatus Kuenenia</taxon>
    </lineage>
</organism>
<evidence type="ECO:0000313" key="5">
    <source>
        <dbReference type="Proteomes" id="UP000221734"/>
    </source>
</evidence>
<dbReference type="EMBL" id="CP049055">
    <property type="protein sequence ID" value="QII12291.1"/>
    <property type="molecule type" value="Genomic_DNA"/>
</dbReference>
<reference evidence="2" key="2">
    <citation type="submission" date="2006-01" db="EMBL/GenBank/DDBJ databases">
        <authorList>
            <person name="Genoscope"/>
        </authorList>
    </citation>
    <scope>NUCLEOTIDE SEQUENCE</scope>
</reference>
<reference evidence="2" key="1">
    <citation type="journal article" date="2006" name="Nature">
        <title>Deciphering the evolution and metabolism of an anammox bacterium from a community genome.</title>
        <authorList>
            <person name="Strous M."/>
            <person name="Pelletier E."/>
            <person name="Mangenot S."/>
            <person name="Rattei T."/>
            <person name="Lehner A."/>
            <person name="Taylor M.W."/>
            <person name="Horn M."/>
            <person name="Daims H."/>
            <person name="Bartol-Mavel D."/>
            <person name="Wincker P."/>
            <person name="Barbe V."/>
            <person name="Fonknechten N."/>
            <person name="Vallenet D."/>
            <person name="Segurens B."/>
            <person name="Schenowitz-Truong C."/>
            <person name="Medigue C."/>
            <person name="Collingro A."/>
            <person name="Snel B."/>
            <person name="Dutilh B.E."/>
            <person name="OpDenCamp H.J.M."/>
            <person name="vanDerDrift C."/>
            <person name="Cirpus I."/>
            <person name="vanDePas-Schoonen K.T."/>
            <person name="Harhangi H.R."/>
            <person name="vanNiftrik L."/>
            <person name="Schmid M."/>
            <person name="Keltjens J."/>
            <person name="vanDeVossenberg J."/>
            <person name="Kartal B."/>
            <person name="Meier H."/>
            <person name="Frishman D."/>
            <person name="Huynen M.A."/>
            <person name="Mewes H."/>
            <person name="Weissenbach J."/>
            <person name="Jetten M.S.M."/>
            <person name="Wagner M."/>
            <person name="LePaslier D."/>
        </authorList>
    </citation>
    <scope>NUCLEOTIDE SEQUENCE</scope>
</reference>